<dbReference type="RefSeq" id="WP_073291838.1">
    <property type="nucleotide sequence ID" value="NZ_FRCP01000031.1"/>
</dbReference>
<sequence>MIYRLCTVCGSKVPQYELCQCEHKKRLDNYRDYQRRRIENEEEKERVDFYHSDEWERCRNTVAAHQFNLDLIEWSKGNIVQADLYHHVIEVRDSKEDRLDIYNIIGVTQANHNKVHAYMNRGQREKKKMQDALMDILDRFETEYY</sequence>
<name>A0A1M7NLF7_9FIRM</name>
<reference evidence="1 2" key="1">
    <citation type="submission" date="2016-11" db="EMBL/GenBank/DDBJ databases">
        <authorList>
            <person name="Jaros S."/>
            <person name="Januszkiewicz K."/>
            <person name="Wedrychowicz H."/>
        </authorList>
    </citation>
    <scope>NUCLEOTIDE SEQUENCE [LARGE SCALE GENOMIC DNA]</scope>
    <source>
        <strain evidence="1 2">DSM 15930</strain>
    </source>
</reference>
<evidence type="ECO:0000313" key="1">
    <source>
        <dbReference type="EMBL" id="SHN04305.1"/>
    </source>
</evidence>
<gene>
    <name evidence="1" type="ORF">SAMN02746066_04575</name>
</gene>
<evidence type="ECO:0008006" key="3">
    <source>
        <dbReference type="Google" id="ProtNLM"/>
    </source>
</evidence>
<dbReference type="Proteomes" id="UP000184038">
    <property type="component" value="Unassembled WGS sequence"/>
</dbReference>
<dbReference type="OrthoDB" id="9811997at2"/>
<accession>A0A1M7NLF7</accession>
<dbReference type="STRING" id="1120996.SAMN02746066_04575"/>
<dbReference type="AlphaFoldDB" id="A0A1M7NLF7"/>
<proteinExistence type="predicted"/>
<dbReference type="EMBL" id="FRCP01000031">
    <property type="protein sequence ID" value="SHN04305.1"/>
    <property type="molecule type" value="Genomic_DNA"/>
</dbReference>
<evidence type="ECO:0000313" key="2">
    <source>
        <dbReference type="Proteomes" id="UP000184038"/>
    </source>
</evidence>
<protein>
    <recommendedName>
        <fullName evidence="3">HNH endonuclease</fullName>
    </recommendedName>
</protein>
<keyword evidence="2" id="KW-1185">Reference proteome</keyword>
<organism evidence="1 2">
    <name type="scientific">Anaerosporobacter mobilis DSM 15930</name>
    <dbReference type="NCBI Taxonomy" id="1120996"/>
    <lineage>
        <taxon>Bacteria</taxon>
        <taxon>Bacillati</taxon>
        <taxon>Bacillota</taxon>
        <taxon>Clostridia</taxon>
        <taxon>Lachnospirales</taxon>
        <taxon>Lachnospiraceae</taxon>
        <taxon>Anaerosporobacter</taxon>
    </lineage>
</organism>